<keyword evidence="2" id="KW-1185">Reference proteome</keyword>
<dbReference type="AlphaFoldDB" id="A0AAD6Q708"/>
<dbReference type="EMBL" id="JAQIZT010000011">
    <property type="protein sequence ID" value="KAJ6979448.1"/>
    <property type="molecule type" value="Genomic_DNA"/>
</dbReference>
<proteinExistence type="predicted"/>
<accession>A0AAD6Q708</accession>
<reference evidence="1" key="1">
    <citation type="journal article" date="2023" name="Mol. Ecol. Resour.">
        <title>Chromosome-level genome assembly of a triploid poplar Populus alba 'Berolinensis'.</title>
        <authorList>
            <person name="Chen S."/>
            <person name="Yu Y."/>
            <person name="Wang X."/>
            <person name="Wang S."/>
            <person name="Zhang T."/>
            <person name="Zhou Y."/>
            <person name="He R."/>
            <person name="Meng N."/>
            <person name="Wang Y."/>
            <person name="Liu W."/>
            <person name="Liu Z."/>
            <person name="Liu J."/>
            <person name="Guo Q."/>
            <person name="Huang H."/>
            <person name="Sederoff R.R."/>
            <person name="Wang G."/>
            <person name="Qu G."/>
            <person name="Chen S."/>
        </authorList>
    </citation>
    <scope>NUCLEOTIDE SEQUENCE</scope>
    <source>
        <strain evidence="1">SC-2020</strain>
    </source>
</reference>
<comment type="caution">
    <text evidence="1">The sequence shown here is derived from an EMBL/GenBank/DDBJ whole genome shotgun (WGS) entry which is preliminary data.</text>
</comment>
<sequence length="43" mass="4402">MGSTPLPSSNNLSRIGIASGGRFRDKGGISIGETSIANLVKLE</sequence>
<gene>
    <name evidence="1" type="ORF">NC653_027557</name>
</gene>
<evidence type="ECO:0000313" key="2">
    <source>
        <dbReference type="Proteomes" id="UP001164929"/>
    </source>
</evidence>
<protein>
    <submittedName>
        <fullName evidence="1">Uncharacterized protein</fullName>
    </submittedName>
</protein>
<evidence type="ECO:0000313" key="1">
    <source>
        <dbReference type="EMBL" id="KAJ6979448.1"/>
    </source>
</evidence>
<dbReference type="Proteomes" id="UP001164929">
    <property type="component" value="Chromosome 11"/>
</dbReference>
<organism evidence="1 2">
    <name type="scientific">Populus alba x Populus x berolinensis</name>
    <dbReference type="NCBI Taxonomy" id="444605"/>
    <lineage>
        <taxon>Eukaryota</taxon>
        <taxon>Viridiplantae</taxon>
        <taxon>Streptophyta</taxon>
        <taxon>Embryophyta</taxon>
        <taxon>Tracheophyta</taxon>
        <taxon>Spermatophyta</taxon>
        <taxon>Magnoliopsida</taxon>
        <taxon>eudicotyledons</taxon>
        <taxon>Gunneridae</taxon>
        <taxon>Pentapetalae</taxon>
        <taxon>rosids</taxon>
        <taxon>fabids</taxon>
        <taxon>Malpighiales</taxon>
        <taxon>Salicaceae</taxon>
        <taxon>Saliceae</taxon>
        <taxon>Populus</taxon>
    </lineage>
</organism>
<name>A0AAD6Q708_9ROSI</name>